<keyword evidence="2 3" id="KW-0040">ANK repeat</keyword>
<dbReference type="PROSITE" id="PS50088">
    <property type="entry name" value="ANK_REPEAT"/>
    <property type="match status" value="1"/>
</dbReference>
<keyword evidence="5" id="KW-1185">Reference proteome</keyword>
<feature type="repeat" description="ANK" evidence="3">
    <location>
        <begin position="42"/>
        <end position="74"/>
    </location>
</feature>
<dbReference type="InterPro" id="IPR036770">
    <property type="entry name" value="Ankyrin_rpt-contain_sf"/>
</dbReference>
<evidence type="ECO:0000256" key="2">
    <source>
        <dbReference type="ARBA" id="ARBA00023043"/>
    </source>
</evidence>
<dbReference type="PROSITE" id="PS50297">
    <property type="entry name" value="ANK_REP_REGION"/>
    <property type="match status" value="1"/>
</dbReference>
<accession>A0A4R8RLW1</accession>
<dbReference type="STRING" id="5466.A0A4R8RLW1"/>
<keyword evidence="1" id="KW-0677">Repeat</keyword>
<dbReference type="PANTHER" id="PTHR24198:SF165">
    <property type="entry name" value="ANKYRIN REPEAT-CONTAINING PROTEIN-RELATED"/>
    <property type="match status" value="1"/>
</dbReference>
<proteinExistence type="predicted"/>
<dbReference type="AlphaFoldDB" id="A0A4R8RLW1"/>
<gene>
    <name evidence="4" type="ORF">CTRI78_v005315</name>
</gene>
<evidence type="ECO:0000256" key="1">
    <source>
        <dbReference type="ARBA" id="ARBA00022737"/>
    </source>
</evidence>
<dbReference type="SUPFAM" id="SSF48403">
    <property type="entry name" value="Ankyrin repeat"/>
    <property type="match status" value="1"/>
</dbReference>
<evidence type="ECO:0000313" key="5">
    <source>
        <dbReference type="Proteomes" id="UP000295703"/>
    </source>
</evidence>
<dbReference type="PANTHER" id="PTHR24198">
    <property type="entry name" value="ANKYRIN REPEAT AND PROTEIN KINASE DOMAIN-CONTAINING PROTEIN"/>
    <property type="match status" value="1"/>
</dbReference>
<dbReference type="SMART" id="SM00248">
    <property type="entry name" value="ANK"/>
    <property type="match status" value="5"/>
</dbReference>
<organism evidence="4 5">
    <name type="scientific">Colletotrichum trifolii</name>
    <dbReference type="NCBI Taxonomy" id="5466"/>
    <lineage>
        <taxon>Eukaryota</taxon>
        <taxon>Fungi</taxon>
        <taxon>Dikarya</taxon>
        <taxon>Ascomycota</taxon>
        <taxon>Pezizomycotina</taxon>
        <taxon>Sordariomycetes</taxon>
        <taxon>Hypocreomycetidae</taxon>
        <taxon>Glomerellales</taxon>
        <taxon>Glomerellaceae</taxon>
        <taxon>Colletotrichum</taxon>
        <taxon>Colletotrichum orbiculare species complex</taxon>
    </lineage>
</organism>
<dbReference type="Proteomes" id="UP000295703">
    <property type="component" value="Unassembled WGS sequence"/>
</dbReference>
<name>A0A4R8RLW1_COLTR</name>
<dbReference type="InterPro" id="IPR002110">
    <property type="entry name" value="Ankyrin_rpt"/>
</dbReference>
<reference evidence="4 5" key="1">
    <citation type="submission" date="2018-12" db="EMBL/GenBank/DDBJ databases">
        <title>Genome sequence and assembly of Colletotrichum trifolii.</title>
        <authorList>
            <person name="Gan P."/>
            <person name="Shirasu K."/>
        </authorList>
    </citation>
    <scope>NUCLEOTIDE SEQUENCE [LARGE SCALE GENOMIC DNA]</scope>
    <source>
        <strain evidence="4 5">543-2</strain>
    </source>
</reference>
<protein>
    <submittedName>
        <fullName evidence="4">Putative ankyrin repeat protein</fullName>
    </submittedName>
</protein>
<dbReference type="PRINTS" id="PR01415">
    <property type="entry name" value="ANKYRIN"/>
</dbReference>
<comment type="caution">
    <text evidence="4">The sequence shown here is derived from an EMBL/GenBank/DDBJ whole genome shotgun (WGS) entry which is preliminary data.</text>
</comment>
<evidence type="ECO:0000256" key="3">
    <source>
        <dbReference type="PROSITE-ProRule" id="PRU00023"/>
    </source>
</evidence>
<dbReference type="Gene3D" id="1.25.40.20">
    <property type="entry name" value="Ankyrin repeat-containing domain"/>
    <property type="match status" value="1"/>
</dbReference>
<evidence type="ECO:0000313" key="4">
    <source>
        <dbReference type="EMBL" id="TDZ58518.1"/>
    </source>
</evidence>
<dbReference type="EMBL" id="RYZW01000043">
    <property type="protein sequence ID" value="TDZ58518.1"/>
    <property type="molecule type" value="Genomic_DNA"/>
</dbReference>
<dbReference type="Pfam" id="PF12796">
    <property type="entry name" value="Ank_2"/>
    <property type="match status" value="1"/>
</dbReference>
<sequence>MTGEAGETLLHHVAQTGTVEQLNLFASCSDNADTAIRSVTLHGESLLHYAAAGGREDVVDFLLTRGLDVNLATSNGWTPLLCALSPTNAKRQQNLYRLANTLLQRGANAHVVTAEGWTPLHALATWPTPFSARDQEEARKAAAPLVQVLISRGAPVDTKSSIIKSPSLTPDKLRDVWGFRMHKFVEDLAIPTQDLEGINADTTPLIWAMRSNAIDIFEIIRAHLDSTRGDGGN</sequence>